<dbReference type="InterPro" id="IPR001466">
    <property type="entry name" value="Beta-lactam-related"/>
</dbReference>
<evidence type="ECO:0000259" key="2">
    <source>
        <dbReference type="Pfam" id="PF00144"/>
    </source>
</evidence>
<gene>
    <name evidence="3" type="ORF">METZ01_LOCUS208013</name>
</gene>
<feature type="non-terminal residue" evidence="3">
    <location>
        <position position="1"/>
    </location>
</feature>
<organism evidence="3">
    <name type="scientific">marine metagenome</name>
    <dbReference type="NCBI Taxonomy" id="408172"/>
    <lineage>
        <taxon>unclassified sequences</taxon>
        <taxon>metagenomes</taxon>
        <taxon>ecological metagenomes</taxon>
    </lineage>
</organism>
<keyword evidence="1" id="KW-0472">Membrane</keyword>
<keyword evidence="1" id="KW-1133">Transmembrane helix</keyword>
<dbReference type="AlphaFoldDB" id="A0A382EXJ5"/>
<proteinExistence type="predicted"/>
<protein>
    <recommendedName>
        <fullName evidence="2">Beta-lactamase-related domain-containing protein</fullName>
    </recommendedName>
</protein>
<feature type="transmembrane region" description="Helical" evidence="1">
    <location>
        <begin position="273"/>
        <end position="290"/>
    </location>
</feature>
<dbReference type="SUPFAM" id="SSF56601">
    <property type="entry name" value="beta-lactamase/transpeptidase-like"/>
    <property type="match status" value="1"/>
</dbReference>
<evidence type="ECO:0000256" key="1">
    <source>
        <dbReference type="SAM" id="Phobius"/>
    </source>
</evidence>
<feature type="domain" description="Beta-lactamase-related" evidence="2">
    <location>
        <begin position="5"/>
        <end position="109"/>
    </location>
</feature>
<dbReference type="EMBL" id="UINC01046754">
    <property type="protein sequence ID" value="SVB55159.1"/>
    <property type="molecule type" value="Genomic_DNA"/>
</dbReference>
<dbReference type="Pfam" id="PF00144">
    <property type="entry name" value="Beta-lactamase"/>
    <property type="match status" value="1"/>
</dbReference>
<accession>A0A382EXJ5</accession>
<evidence type="ECO:0000313" key="3">
    <source>
        <dbReference type="EMBL" id="SVB55159.1"/>
    </source>
</evidence>
<name>A0A382EXJ5_9ZZZZ</name>
<dbReference type="InterPro" id="IPR012338">
    <property type="entry name" value="Beta-lactam/transpept-like"/>
</dbReference>
<feature type="transmembrane region" description="Helical" evidence="1">
    <location>
        <begin position="238"/>
        <end position="258"/>
    </location>
</feature>
<keyword evidence="1" id="KW-0812">Transmembrane</keyword>
<dbReference type="Gene3D" id="3.40.710.10">
    <property type="entry name" value="DD-peptidase/beta-lactamase superfamily"/>
    <property type="match status" value="1"/>
</dbReference>
<feature type="transmembrane region" description="Helical" evidence="1">
    <location>
        <begin position="310"/>
        <end position="331"/>
    </location>
</feature>
<reference evidence="3" key="1">
    <citation type="submission" date="2018-05" db="EMBL/GenBank/DDBJ databases">
        <authorList>
            <person name="Lanie J.A."/>
            <person name="Ng W.-L."/>
            <person name="Kazmierczak K.M."/>
            <person name="Andrzejewski T.M."/>
            <person name="Davidsen T.M."/>
            <person name="Wayne K.J."/>
            <person name="Tettelin H."/>
            <person name="Glass J.I."/>
            <person name="Rusch D."/>
            <person name="Podicherti R."/>
            <person name="Tsui H.-C.T."/>
            <person name="Winkler M.E."/>
        </authorList>
    </citation>
    <scope>NUCLEOTIDE SEQUENCE</scope>
</reference>
<feature type="transmembrane region" description="Helical" evidence="1">
    <location>
        <begin position="343"/>
        <end position="363"/>
    </location>
</feature>
<sequence length="371" mass="42233">SPYYYISDSPAGAMSSTAANMANWLLVHLNLGELNGHRILKENTARQMQSELFRQHPEVNPMLHGFFQDQRNGVTTIGHGGALNQFYSDFNLFPEHDLGIFVCHNSDPGSAANWHITPAFIDHFFSPEYPESLTPNKNIKLDDYVGDYAPTRRVYSTILRVGIMMFGAQINQSGDGELLLFGKRWLAIEKDFFRGKHSNTKLLFQRNEDGAVSHFFLSNGEVFERLAWHEAPGLHLKLIAATAVAALLYLIGFCWRLFNPDVSSSILPARDRWLGALLGILALYFFYRSFLVFNMNLEEFIFGIPSEFKYAIALAHVFVALTLLSIVLVILQWRNSSGFLMARLRYGAFTICNLLLVVVLWYWNGLSYYFT</sequence>